<reference evidence="1 2" key="2">
    <citation type="submission" date="2018-11" db="EMBL/GenBank/DDBJ databases">
        <authorList>
            <consortium name="Pathogen Informatics"/>
        </authorList>
    </citation>
    <scope>NUCLEOTIDE SEQUENCE [LARGE SCALE GENOMIC DNA]</scope>
</reference>
<dbReference type="AlphaFoldDB" id="A0A0R3X3R3"/>
<sequence>MIAVWREFGLPNPRLHSQHHLTHSEKCPRLTEVQHRRRFATLLPTAYFDVVYKNALLMLKLRTASRVPWSVDVAVAVAVANAVVSTVDGDAVATAAEVPPVTMNARHFVGTEAADPDGMAVAIKVDIPLIVVVRAAAKAAAVDFGDKLINR</sequence>
<dbReference type="WBParaSite" id="TTAC_0000800001-mRNA-1">
    <property type="protein sequence ID" value="TTAC_0000800001-mRNA-1"/>
    <property type="gene ID" value="TTAC_0000800001"/>
</dbReference>
<accession>A0A0R3X3R3</accession>
<name>A0A0R3X3R3_HYDTA</name>
<evidence type="ECO:0000313" key="3">
    <source>
        <dbReference type="WBParaSite" id="TTAC_0000800001-mRNA-1"/>
    </source>
</evidence>
<organism evidence="3">
    <name type="scientific">Hydatigena taeniaeformis</name>
    <name type="common">Feline tapeworm</name>
    <name type="synonym">Taenia taeniaeformis</name>
    <dbReference type="NCBI Taxonomy" id="6205"/>
    <lineage>
        <taxon>Eukaryota</taxon>
        <taxon>Metazoa</taxon>
        <taxon>Spiralia</taxon>
        <taxon>Lophotrochozoa</taxon>
        <taxon>Platyhelminthes</taxon>
        <taxon>Cestoda</taxon>
        <taxon>Eucestoda</taxon>
        <taxon>Cyclophyllidea</taxon>
        <taxon>Taeniidae</taxon>
        <taxon>Hydatigera</taxon>
    </lineage>
</organism>
<evidence type="ECO:0000313" key="1">
    <source>
        <dbReference type="EMBL" id="VDM32466.1"/>
    </source>
</evidence>
<dbReference type="Proteomes" id="UP000274429">
    <property type="component" value="Unassembled WGS sequence"/>
</dbReference>
<gene>
    <name evidence="1" type="ORF">TTAC_LOCUS7985</name>
</gene>
<protein>
    <submittedName>
        <fullName evidence="3">RNase_PH domain-containing protein</fullName>
    </submittedName>
</protein>
<dbReference type="EMBL" id="UYWX01020428">
    <property type="protein sequence ID" value="VDM32466.1"/>
    <property type="molecule type" value="Genomic_DNA"/>
</dbReference>
<evidence type="ECO:0000313" key="2">
    <source>
        <dbReference type="Proteomes" id="UP000274429"/>
    </source>
</evidence>
<proteinExistence type="predicted"/>
<reference evidence="3" key="1">
    <citation type="submission" date="2017-02" db="UniProtKB">
        <authorList>
            <consortium name="WormBaseParasite"/>
        </authorList>
    </citation>
    <scope>IDENTIFICATION</scope>
</reference>
<keyword evidence="2" id="KW-1185">Reference proteome</keyword>